<keyword evidence="7" id="KW-0256">Endoplasmic reticulum</keyword>
<keyword evidence="3" id="KW-0328">Glycosyltransferase</keyword>
<evidence type="ECO:0000256" key="9">
    <source>
        <dbReference type="ARBA" id="ARBA00022989"/>
    </source>
</evidence>
<dbReference type="AlphaFoldDB" id="A0A2M9CXE6"/>
<dbReference type="PANTHER" id="PTHR46025">
    <property type="entry name" value="XYLOSYLTRANSFERASE OXT"/>
    <property type="match status" value="1"/>
</dbReference>
<evidence type="ECO:0000256" key="5">
    <source>
        <dbReference type="ARBA" id="ARBA00022692"/>
    </source>
</evidence>
<dbReference type="InterPro" id="IPR043538">
    <property type="entry name" value="XYLT"/>
</dbReference>
<keyword evidence="5" id="KW-0812">Transmembrane</keyword>
<dbReference type="OrthoDB" id="7943907at2"/>
<evidence type="ECO:0000256" key="11">
    <source>
        <dbReference type="ARBA" id="ARBA00023136"/>
    </source>
</evidence>
<dbReference type="GO" id="GO:0050650">
    <property type="term" value="P:chondroitin sulfate proteoglycan biosynthetic process"/>
    <property type="evidence" value="ECO:0007669"/>
    <property type="project" value="TreeGrafter"/>
</dbReference>
<evidence type="ECO:0000313" key="16">
    <source>
        <dbReference type="Proteomes" id="UP000230000"/>
    </source>
</evidence>
<dbReference type="PANTHER" id="PTHR46025:SF3">
    <property type="entry name" value="XYLOSYLTRANSFERASE OXT"/>
    <property type="match status" value="1"/>
</dbReference>
<dbReference type="GO" id="GO:0046872">
    <property type="term" value="F:metal ion binding"/>
    <property type="evidence" value="ECO:0007669"/>
    <property type="project" value="UniProtKB-KW"/>
</dbReference>
<accession>A0A2M9CXE6</accession>
<evidence type="ECO:0000256" key="1">
    <source>
        <dbReference type="ARBA" id="ARBA00004323"/>
    </source>
</evidence>
<evidence type="ECO:0000256" key="3">
    <source>
        <dbReference type="ARBA" id="ARBA00022676"/>
    </source>
</evidence>
<evidence type="ECO:0000256" key="4">
    <source>
        <dbReference type="ARBA" id="ARBA00022679"/>
    </source>
</evidence>
<sequence>MRMCYLIQAHKYPEQVARLVKRIAHPSMDIYIHVDRKANEKTFREALKNEEVHFIRNRIDVRWAGFSNALATVNGLREIISTGTNYDYIHVISGQDYPIKSNEYIVNFFKEHAGKEFMMYKSIYDEWTEALPKIEYYHFEDWKIKGKYRLSFILKRILPKRKFPYGWKPYGYSRWFSITTNLAEYMLNFIDDHPQFVRFFKYTTCGDEIFFCTIAHYSPFAEKIVNDDLRYVDWSTKVANPKAANPKILTREDFEKLKNSSKLWARKFDMNTDMEILNQVDQIIQ</sequence>
<evidence type="ECO:0000256" key="6">
    <source>
        <dbReference type="ARBA" id="ARBA00022723"/>
    </source>
</evidence>
<keyword evidence="11" id="KW-0472">Membrane</keyword>
<keyword evidence="12" id="KW-1015">Disulfide bond</keyword>
<keyword evidence="6" id="KW-0479">Metal-binding</keyword>
<dbReference type="InterPro" id="IPR003406">
    <property type="entry name" value="Glyco_trans_14"/>
</dbReference>
<protein>
    <recommendedName>
        <fullName evidence="14">Peptide O-xylosyltransferase</fullName>
    </recommendedName>
</protein>
<organism evidence="15 16">
    <name type="scientific">Thermoflavifilum aggregans</name>
    <dbReference type="NCBI Taxonomy" id="454188"/>
    <lineage>
        <taxon>Bacteria</taxon>
        <taxon>Pseudomonadati</taxon>
        <taxon>Bacteroidota</taxon>
        <taxon>Chitinophagia</taxon>
        <taxon>Chitinophagales</taxon>
        <taxon>Chitinophagaceae</taxon>
        <taxon>Thermoflavifilum</taxon>
    </lineage>
</organism>
<gene>
    <name evidence="15" type="ORF">BXY57_2212</name>
</gene>
<dbReference type="GO" id="GO:0030158">
    <property type="term" value="F:protein xylosyltransferase activity"/>
    <property type="evidence" value="ECO:0007669"/>
    <property type="project" value="InterPro"/>
</dbReference>
<keyword evidence="8" id="KW-0735">Signal-anchor</keyword>
<keyword evidence="10" id="KW-0333">Golgi apparatus</keyword>
<keyword evidence="16" id="KW-1185">Reference proteome</keyword>
<comment type="subcellular location">
    <subcellularLocation>
        <location evidence="2">Endoplasmic reticulum membrane</location>
        <topology evidence="2">Single-pass type II membrane protein</topology>
    </subcellularLocation>
    <subcellularLocation>
        <location evidence="1">Golgi apparatus membrane</location>
        <topology evidence="1">Single-pass type II membrane protein</topology>
    </subcellularLocation>
</comment>
<dbReference type="GO" id="GO:0015012">
    <property type="term" value="P:heparan sulfate proteoglycan biosynthetic process"/>
    <property type="evidence" value="ECO:0007669"/>
    <property type="project" value="TreeGrafter"/>
</dbReference>
<reference evidence="15 16" key="1">
    <citation type="submission" date="2017-11" db="EMBL/GenBank/DDBJ databases">
        <title>Genomic Encyclopedia of Archaeal and Bacterial Type Strains, Phase II (KMG-II): From Individual Species to Whole Genera.</title>
        <authorList>
            <person name="Goeker M."/>
        </authorList>
    </citation>
    <scope>NUCLEOTIDE SEQUENCE [LARGE SCALE GENOMIC DNA]</scope>
    <source>
        <strain evidence="15 16">DSM 27268</strain>
    </source>
</reference>
<evidence type="ECO:0000256" key="12">
    <source>
        <dbReference type="ARBA" id="ARBA00023157"/>
    </source>
</evidence>
<dbReference type="RefSeq" id="WP_100315031.1">
    <property type="nucleotide sequence ID" value="NZ_PGFG01000001.1"/>
</dbReference>
<comment type="caution">
    <text evidence="15">The sequence shown here is derived from an EMBL/GenBank/DDBJ whole genome shotgun (WGS) entry which is preliminary data.</text>
</comment>
<evidence type="ECO:0000256" key="2">
    <source>
        <dbReference type="ARBA" id="ARBA00004648"/>
    </source>
</evidence>
<dbReference type="GO" id="GO:0016020">
    <property type="term" value="C:membrane"/>
    <property type="evidence" value="ECO:0007669"/>
    <property type="project" value="InterPro"/>
</dbReference>
<dbReference type="Pfam" id="PF02485">
    <property type="entry name" value="Branch"/>
    <property type="match status" value="1"/>
</dbReference>
<evidence type="ECO:0000256" key="8">
    <source>
        <dbReference type="ARBA" id="ARBA00022968"/>
    </source>
</evidence>
<keyword evidence="4" id="KW-0808">Transferase</keyword>
<dbReference type="EMBL" id="PGFG01000001">
    <property type="protein sequence ID" value="PJJ76582.1"/>
    <property type="molecule type" value="Genomic_DNA"/>
</dbReference>
<evidence type="ECO:0000313" key="15">
    <source>
        <dbReference type="EMBL" id="PJJ76582.1"/>
    </source>
</evidence>
<proteinExistence type="predicted"/>
<evidence type="ECO:0000256" key="7">
    <source>
        <dbReference type="ARBA" id="ARBA00022824"/>
    </source>
</evidence>
<dbReference type="Proteomes" id="UP000230000">
    <property type="component" value="Unassembled WGS sequence"/>
</dbReference>
<keyword evidence="9" id="KW-1133">Transmembrane helix</keyword>
<keyword evidence="13" id="KW-0325">Glycoprotein</keyword>
<evidence type="ECO:0000256" key="10">
    <source>
        <dbReference type="ARBA" id="ARBA00023034"/>
    </source>
</evidence>
<name>A0A2M9CXE6_9BACT</name>
<evidence type="ECO:0000256" key="14">
    <source>
        <dbReference type="ARBA" id="ARBA00042865"/>
    </source>
</evidence>
<evidence type="ECO:0000256" key="13">
    <source>
        <dbReference type="ARBA" id="ARBA00023180"/>
    </source>
</evidence>